<dbReference type="SFLD" id="SFLDG01138">
    <property type="entry name" value="C1.6.2:_Deoxy-d-mannose-octulo"/>
    <property type="match status" value="1"/>
</dbReference>
<sequence length="169" mass="18984">MSREKIAINDIDAIVFDCDGVLTNNYVYLNQNGTESVAFNRSDGLGFDALRELKKPTFILSSEKNPVVTARAEKLKIEAIQGVDNKTKAIKTLASTNQFSLDRILYVGNDINDYHVMQTVGYTACPCDSHYLIREISMINLKLCGGQGIVRELLEQVFNLDLIKILYEE</sequence>
<dbReference type="InterPro" id="IPR050793">
    <property type="entry name" value="CMP-NeuNAc_synthase"/>
</dbReference>
<name>A0A382WK65_9ZZZZ</name>
<dbReference type="SFLD" id="SFLDG01136">
    <property type="entry name" value="C1.6:_Phosphoserine_Phosphatas"/>
    <property type="match status" value="1"/>
</dbReference>
<dbReference type="Gene3D" id="3.40.50.1000">
    <property type="entry name" value="HAD superfamily/HAD-like"/>
    <property type="match status" value="1"/>
</dbReference>
<evidence type="ECO:0000256" key="3">
    <source>
        <dbReference type="ARBA" id="ARBA00011881"/>
    </source>
</evidence>
<evidence type="ECO:0000256" key="5">
    <source>
        <dbReference type="ARBA" id="ARBA00022801"/>
    </source>
</evidence>
<dbReference type="GO" id="GO:0016788">
    <property type="term" value="F:hydrolase activity, acting on ester bonds"/>
    <property type="evidence" value="ECO:0007669"/>
    <property type="project" value="InterPro"/>
</dbReference>
<keyword evidence="6" id="KW-0460">Magnesium</keyword>
<keyword evidence="4" id="KW-0479">Metal-binding</keyword>
<evidence type="ECO:0000256" key="1">
    <source>
        <dbReference type="ARBA" id="ARBA00001946"/>
    </source>
</evidence>
<dbReference type="SUPFAM" id="SSF56784">
    <property type="entry name" value="HAD-like"/>
    <property type="match status" value="1"/>
</dbReference>
<dbReference type="GO" id="GO:0008781">
    <property type="term" value="F:N-acylneuraminate cytidylyltransferase activity"/>
    <property type="evidence" value="ECO:0007669"/>
    <property type="project" value="TreeGrafter"/>
</dbReference>
<evidence type="ECO:0000313" key="7">
    <source>
        <dbReference type="EMBL" id="SVD59049.1"/>
    </source>
</evidence>
<reference evidence="7" key="1">
    <citation type="submission" date="2018-05" db="EMBL/GenBank/DDBJ databases">
        <authorList>
            <person name="Lanie J.A."/>
            <person name="Ng W.-L."/>
            <person name="Kazmierczak K.M."/>
            <person name="Andrzejewski T.M."/>
            <person name="Davidsen T.M."/>
            <person name="Wayne K.J."/>
            <person name="Tettelin H."/>
            <person name="Glass J.I."/>
            <person name="Rusch D."/>
            <person name="Podicherti R."/>
            <person name="Tsui H.-C.T."/>
            <person name="Winkler M.E."/>
        </authorList>
    </citation>
    <scope>NUCLEOTIDE SEQUENCE</scope>
</reference>
<dbReference type="PANTHER" id="PTHR21485:SF3">
    <property type="entry name" value="N-ACYLNEURAMINATE CYTIDYLYLTRANSFERASE"/>
    <property type="match status" value="1"/>
</dbReference>
<evidence type="ECO:0000256" key="6">
    <source>
        <dbReference type="ARBA" id="ARBA00022842"/>
    </source>
</evidence>
<dbReference type="InterPro" id="IPR036412">
    <property type="entry name" value="HAD-like_sf"/>
</dbReference>
<comment type="similarity">
    <text evidence="2">Belongs to the KdsC family.</text>
</comment>
<accession>A0A382WK65</accession>
<dbReference type="EMBL" id="UINC01160416">
    <property type="protein sequence ID" value="SVD59049.1"/>
    <property type="molecule type" value="Genomic_DNA"/>
</dbReference>
<evidence type="ECO:0000256" key="2">
    <source>
        <dbReference type="ARBA" id="ARBA00005893"/>
    </source>
</evidence>
<keyword evidence="5" id="KW-0378">Hydrolase</keyword>
<comment type="subunit">
    <text evidence="3">Homotetramer.</text>
</comment>
<proteinExistence type="inferred from homology"/>
<protein>
    <recommendedName>
        <fullName evidence="8">3-deoxy-D-manno-octulosonate 8-phosphate phosphatase KdsC</fullName>
    </recommendedName>
</protein>
<dbReference type="PANTHER" id="PTHR21485">
    <property type="entry name" value="HAD SUPERFAMILY MEMBERS CMAS AND KDSC"/>
    <property type="match status" value="1"/>
</dbReference>
<gene>
    <name evidence="7" type="ORF">METZ01_LOCUS411903</name>
</gene>
<dbReference type="GO" id="GO:0046872">
    <property type="term" value="F:metal ion binding"/>
    <property type="evidence" value="ECO:0007669"/>
    <property type="project" value="UniProtKB-KW"/>
</dbReference>
<dbReference type="AlphaFoldDB" id="A0A382WK65"/>
<dbReference type="SFLD" id="SFLDS00003">
    <property type="entry name" value="Haloacid_Dehalogenase"/>
    <property type="match status" value="1"/>
</dbReference>
<dbReference type="InterPro" id="IPR023214">
    <property type="entry name" value="HAD_sf"/>
</dbReference>
<evidence type="ECO:0008006" key="8">
    <source>
        <dbReference type="Google" id="ProtNLM"/>
    </source>
</evidence>
<organism evidence="7">
    <name type="scientific">marine metagenome</name>
    <dbReference type="NCBI Taxonomy" id="408172"/>
    <lineage>
        <taxon>unclassified sequences</taxon>
        <taxon>metagenomes</taxon>
        <taxon>ecological metagenomes</taxon>
    </lineage>
</organism>
<evidence type="ECO:0000256" key="4">
    <source>
        <dbReference type="ARBA" id="ARBA00022723"/>
    </source>
</evidence>
<comment type="cofactor">
    <cofactor evidence="1">
        <name>Mg(2+)</name>
        <dbReference type="ChEBI" id="CHEBI:18420"/>
    </cofactor>
</comment>
<dbReference type="InterPro" id="IPR010023">
    <property type="entry name" value="KdsC_fam"/>
</dbReference>